<feature type="transmembrane region" description="Helical" evidence="4">
    <location>
        <begin position="62"/>
        <end position="80"/>
    </location>
</feature>
<feature type="transmembrane region" description="Helical" evidence="4">
    <location>
        <begin position="31"/>
        <end position="50"/>
    </location>
</feature>
<feature type="domain" description="HTH araC/xylS-type" evidence="5">
    <location>
        <begin position="287"/>
        <end position="397"/>
    </location>
</feature>
<evidence type="ECO:0000256" key="4">
    <source>
        <dbReference type="SAM" id="Phobius"/>
    </source>
</evidence>
<evidence type="ECO:0000313" key="6">
    <source>
        <dbReference type="EMBL" id="MBL0738721.1"/>
    </source>
</evidence>
<evidence type="ECO:0000256" key="3">
    <source>
        <dbReference type="ARBA" id="ARBA00023163"/>
    </source>
</evidence>
<accession>A0ABS1KGV0</accession>
<dbReference type="PROSITE" id="PS01124">
    <property type="entry name" value="HTH_ARAC_FAMILY_2"/>
    <property type="match status" value="1"/>
</dbReference>
<dbReference type="EMBL" id="JAERSF010000003">
    <property type="protein sequence ID" value="MBL0738721.1"/>
    <property type="molecule type" value="Genomic_DNA"/>
</dbReference>
<keyword evidence="3" id="KW-0804">Transcription</keyword>
<keyword evidence="4" id="KW-0812">Transmembrane</keyword>
<evidence type="ECO:0000313" key="7">
    <source>
        <dbReference type="Proteomes" id="UP000603728"/>
    </source>
</evidence>
<dbReference type="InterPro" id="IPR018060">
    <property type="entry name" value="HTH_AraC"/>
</dbReference>
<dbReference type="SUPFAM" id="SSF46689">
    <property type="entry name" value="Homeodomain-like"/>
    <property type="match status" value="1"/>
</dbReference>
<keyword evidence="2" id="KW-0238">DNA-binding</keyword>
<sequence>MKYIIAIGIFQAVLAAFLLFRNRYRTNGDDLLISLIICIAIHLSIKFFIFNFVQDPEVIKNMITSIGFCYVPLLYLYTLKTIRKDFVPASKWYVFIPFVVSTIGYFSTACVLSLVASKGYSILNWYNTICFYTMVPFDLFFLIKIILLALDKLSEKRQERKLIIQLASLFIFICTLSLCFVLFNSFVFHFSTINRSISYTVLIVIILRIITYKSSLIIEPELSQMQNDVVLSVSNSDVIFQNSLEVNKETVENFQSFSQVENVQKEAEELNIKTPKRKETLSQSEMFKILLKLETAMESKKFYTDSELTLDKLAKSTELNKYHISETLNHFVNKPFYTFVNEYRIKQVKANLKELSNKNLSINILELAYEAGFNSKSSFNRYFKEITALTPREYINTLNSEALSS</sequence>
<evidence type="ECO:0000256" key="1">
    <source>
        <dbReference type="ARBA" id="ARBA00023015"/>
    </source>
</evidence>
<dbReference type="PANTHER" id="PTHR43280">
    <property type="entry name" value="ARAC-FAMILY TRANSCRIPTIONAL REGULATOR"/>
    <property type="match status" value="1"/>
</dbReference>
<dbReference type="Proteomes" id="UP000603728">
    <property type="component" value="Unassembled WGS sequence"/>
</dbReference>
<dbReference type="SMART" id="SM00342">
    <property type="entry name" value="HTH_ARAC"/>
    <property type="match status" value="1"/>
</dbReference>
<comment type="caution">
    <text evidence="6">The sequence shown here is derived from an EMBL/GenBank/DDBJ whole genome shotgun (WGS) entry which is preliminary data.</text>
</comment>
<dbReference type="Gene3D" id="1.10.10.60">
    <property type="entry name" value="Homeodomain-like"/>
    <property type="match status" value="1"/>
</dbReference>
<feature type="transmembrane region" description="Helical" evidence="4">
    <location>
        <begin position="92"/>
        <end position="117"/>
    </location>
</feature>
<feature type="transmembrane region" description="Helical" evidence="4">
    <location>
        <begin position="162"/>
        <end position="187"/>
    </location>
</feature>
<dbReference type="InterPro" id="IPR009057">
    <property type="entry name" value="Homeodomain-like_sf"/>
</dbReference>
<feature type="transmembrane region" description="Helical" evidence="4">
    <location>
        <begin position="193"/>
        <end position="210"/>
    </location>
</feature>
<gene>
    <name evidence="6" type="ORF">JI750_17630</name>
</gene>
<keyword evidence="1" id="KW-0805">Transcription regulation</keyword>
<reference evidence="6 7" key="1">
    <citation type="submission" date="2021-01" db="EMBL/GenBank/DDBJ databases">
        <title>Genome seq and assembly of Flavobacterium sp. GN10.</title>
        <authorList>
            <person name="Chhetri G."/>
        </authorList>
    </citation>
    <scope>NUCLEOTIDE SEQUENCE [LARGE SCALE GENOMIC DNA]</scope>
    <source>
        <strain evidence="6 7">GN10</strain>
    </source>
</reference>
<keyword evidence="7" id="KW-1185">Reference proteome</keyword>
<name>A0ABS1KGV0_9FLAO</name>
<evidence type="ECO:0000256" key="2">
    <source>
        <dbReference type="ARBA" id="ARBA00023125"/>
    </source>
</evidence>
<organism evidence="6 7">
    <name type="scientific">Flavobacterium tagetis</name>
    <dbReference type="NCBI Taxonomy" id="2801336"/>
    <lineage>
        <taxon>Bacteria</taxon>
        <taxon>Pseudomonadati</taxon>
        <taxon>Bacteroidota</taxon>
        <taxon>Flavobacteriia</taxon>
        <taxon>Flavobacteriales</taxon>
        <taxon>Flavobacteriaceae</taxon>
        <taxon>Flavobacterium</taxon>
    </lineage>
</organism>
<dbReference type="RefSeq" id="WP_202005175.1">
    <property type="nucleotide sequence ID" value="NZ_JAERSF010000003.1"/>
</dbReference>
<dbReference type="PANTHER" id="PTHR43280:SF29">
    <property type="entry name" value="ARAC-FAMILY TRANSCRIPTIONAL REGULATOR"/>
    <property type="match status" value="1"/>
</dbReference>
<protein>
    <submittedName>
        <fullName evidence="6">AraC family transcriptional regulator</fullName>
    </submittedName>
</protein>
<evidence type="ECO:0000259" key="5">
    <source>
        <dbReference type="PROSITE" id="PS01124"/>
    </source>
</evidence>
<keyword evidence="4" id="KW-1133">Transmembrane helix</keyword>
<feature type="transmembrane region" description="Helical" evidence="4">
    <location>
        <begin position="6"/>
        <end position="24"/>
    </location>
</feature>
<dbReference type="Pfam" id="PF12833">
    <property type="entry name" value="HTH_18"/>
    <property type="match status" value="1"/>
</dbReference>
<proteinExistence type="predicted"/>
<feature type="transmembrane region" description="Helical" evidence="4">
    <location>
        <begin position="129"/>
        <end position="150"/>
    </location>
</feature>
<keyword evidence="4" id="KW-0472">Membrane</keyword>